<evidence type="ECO:0000313" key="2">
    <source>
        <dbReference type="Proteomes" id="UP000234271"/>
    </source>
</evidence>
<dbReference type="RefSeq" id="WP_062147383.1">
    <property type="nucleotide sequence ID" value="NZ_CP012373.2"/>
</dbReference>
<dbReference type="AlphaFoldDB" id="A0A2N9YCP0"/>
<dbReference type="Proteomes" id="UP000234271">
    <property type="component" value="Chromosome"/>
</dbReference>
<protein>
    <submittedName>
        <fullName evidence="1">DUF721 domain-containing protein</fullName>
    </submittedName>
</protein>
<gene>
    <name evidence="1" type="ORF">BLE401_05620</name>
</gene>
<organism evidence="1 2">
    <name type="scientific">Beggiatoa leptomitoformis</name>
    <dbReference type="NCBI Taxonomy" id="288004"/>
    <lineage>
        <taxon>Bacteria</taxon>
        <taxon>Pseudomonadati</taxon>
        <taxon>Pseudomonadota</taxon>
        <taxon>Gammaproteobacteria</taxon>
        <taxon>Thiotrichales</taxon>
        <taxon>Thiotrichaceae</taxon>
        <taxon>Beggiatoa</taxon>
    </lineage>
</organism>
<name>A0A2N9YCP0_9GAMM</name>
<dbReference type="KEGG" id="blep:AL038_00425"/>
<proteinExistence type="predicted"/>
<keyword evidence="2" id="KW-1185">Reference proteome</keyword>
<accession>A0A2N9YCP0</accession>
<dbReference type="EMBL" id="CP018889">
    <property type="protein sequence ID" value="AUI68230.1"/>
    <property type="molecule type" value="Genomic_DNA"/>
</dbReference>
<sequence length="152" mass="17478">MKTVLQILNHSSHIVHTVIERCAALQQIDRALKEHLPTVLRHHCSVANVREQVVVLWADSAPYATRLRYMSEEILHTWQSDPFLQPLRIKKIEIKVHSLDTALVKPSLMQTDKRRPSLSHETAMLLQNVAHNLKDQGLRNALLRLARHTNKG</sequence>
<dbReference type="OrthoDB" id="5660016at2"/>
<dbReference type="InterPro" id="IPR007922">
    <property type="entry name" value="DciA-like"/>
</dbReference>
<evidence type="ECO:0000313" key="1">
    <source>
        <dbReference type="EMBL" id="AUI68230.1"/>
    </source>
</evidence>
<reference evidence="2" key="1">
    <citation type="submission" date="2016-12" db="EMBL/GenBank/DDBJ databases">
        <title>Complete Genome Sequence of Beggiatoa leptomitiformis D-401.</title>
        <authorList>
            <person name="Fomenkov A."/>
            <person name="Vincze T."/>
            <person name="Grabovich M."/>
            <person name="Anton B.P."/>
            <person name="Dubinina G."/>
            <person name="Orlova M."/>
            <person name="Belousova E."/>
            <person name="Roberts R.J."/>
        </authorList>
    </citation>
    <scope>NUCLEOTIDE SEQUENCE [LARGE SCALE GENOMIC DNA]</scope>
    <source>
        <strain evidence="2">D-401</strain>
    </source>
</reference>
<dbReference type="Pfam" id="PF05258">
    <property type="entry name" value="DciA"/>
    <property type="match status" value="1"/>
</dbReference>